<sequence length="66" mass="7091">MYDVRRLAVYLPRGASLPSSSGEEKNLMKSGNKLQFAVPADMTPGGKSVDPLSFKFPPTCGSFSSH</sequence>
<evidence type="ECO:0000313" key="1">
    <source>
        <dbReference type="EMBL" id="KAF9676569.1"/>
    </source>
</evidence>
<gene>
    <name evidence="1" type="ORF">SADUNF_Sadunf08G0015900</name>
</gene>
<evidence type="ECO:0000313" key="2">
    <source>
        <dbReference type="Proteomes" id="UP000657918"/>
    </source>
</evidence>
<reference evidence="1 2" key="1">
    <citation type="submission" date="2020-10" db="EMBL/GenBank/DDBJ databases">
        <title>Plant Genome Project.</title>
        <authorList>
            <person name="Zhang R.-G."/>
        </authorList>
    </citation>
    <scope>NUCLEOTIDE SEQUENCE [LARGE SCALE GENOMIC DNA]</scope>
    <source>
        <strain evidence="1">FAFU-HL-1</strain>
        <tissue evidence="1">Leaf</tissue>
    </source>
</reference>
<comment type="caution">
    <text evidence="1">The sequence shown here is derived from an EMBL/GenBank/DDBJ whole genome shotgun (WGS) entry which is preliminary data.</text>
</comment>
<name>A0A835JWH1_9ROSI</name>
<proteinExistence type="predicted"/>
<organism evidence="1 2">
    <name type="scientific">Salix dunnii</name>
    <dbReference type="NCBI Taxonomy" id="1413687"/>
    <lineage>
        <taxon>Eukaryota</taxon>
        <taxon>Viridiplantae</taxon>
        <taxon>Streptophyta</taxon>
        <taxon>Embryophyta</taxon>
        <taxon>Tracheophyta</taxon>
        <taxon>Spermatophyta</taxon>
        <taxon>Magnoliopsida</taxon>
        <taxon>eudicotyledons</taxon>
        <taxon>Gunneridae</taxon>
        <taxon>Pentapetalae</taxon>
        <taxon>rosids</taxon>
        <taxon>fabids</taxon>
        <taxon>Malpighiales</taxon>
        <taxon>Salicaceae</taxon>
        <taxon>Saliceae</taxon>
        <taxon>Salix</taxon>
    </lineage>
</organism>
<dbReference type="Proteomes" id="UP000657918">
    <property type="component" value="Chromosome 8"/>
</dbReference>
<keyword evidence="2" id="KW-1185">Reference proteome</keyword>
<dbReference type="EMBL" id="JADGMS010000008">
    <property type="protein sequence ID" value="KAF9676569.1"/>
    <property type="molecule type" value="Genomic_DNA"/>
</dbReference>
<accession>A0A835JWH1</accession>
<protein>
    <submittedName>
        <fullName evidence="1">Uncharacterized protein</fullName>
    </submittedName>
</protein>
<dbReference type="AlphaFoldDB" id="A0A835JWH1"/>